<dbReference type="InterPro" id="IPR050077">
    <property type="entry name" value="LexA_repressor"/>
</dbReference>
<organism evidence="2 3">
    <name type="scientific">Liquorilactobacillus hordei DSM 19519</name>
    <dbReference type="NCBI Taxonomy" id="1423759"/>
    <lineage>
        <taxon>Bacteria</taxon>
        <taxon>Bacillati</taxon>
        <taxon>Bacillota</taxon>
        <taxon>Bacilli</taxon>
        <taxon>Lactobacillales</taxon>
        <taxon>Lactobacillaceae</taxon>
        <taxon>Liquorilactobacillus</taxon>
    </lineage>
</organism>
<feature type="domain" description="HTH cro/C1-type" evidence="1">
    <location>
        <begin position="22"/>
        <end position="76"/>
    </location>
</feature>
<dbReference type="InterPro" id="IPR039418">
    <property type="entry name" value="LexA-like"/>
</dbReference>
<dbReference type="Gene3D" id="1.10.260.40">
    <property type="entry name" value="lambda repressor-like DNA-binding domains"/>
    <property type="match status" value="1"/>
</dbReference>
<comment type="caution">
    <text evidence="2">The sequence shown here is derived from an EMBL/GenBank/DDBJ whole genome shotgun (WGS) entry which is preliminary data.</text>
</comment>
<dbReference type="Pfam" id="PF13443">
    <property type="entry name" value="HTH_26"/>
    <property type="match status" value="1"/>
</dbReference>
<dbReference type="SUPFAM" id="SSF51306">
    <property type="entry name" value="LexA/Signal peptidase"/>
    <property type="match status" value="1"/>
</dbReference>
<keyword evidence="3" id="KW-1185">Reference proteome</keyword>
<dbReference type="SUPFAM" id="SSF47413">
    <property type="entry name" value="lambda repressor-like DNA-binding domains"/>
    <property type="match status" value="1"/>
</dbReference>
<name>A0A0R1MLJ5_9LACO</name>
<dbReference type="AlphaFoldDB" id="A0A0R1MLJ5"/>
<dbReference type="InterPro" id="IPR036286">
    <property type="entry name" value="LexA/Signal_pep-like_sf"/>
</dbReference>
<gene>
    <name evidence="2" type="ORF">FC92_GL000897</name>
</gene>
<dbReference type="Gene3D" id="2.10.109.10">
    <property type="entry name" value="Umud Fragment, subunit A"/>
    <property type="match status" value="1"/>
</dbReference>
<evidence type="ECO:0000259" key="1">
    <source>
        <dbReference type="PROSITE" id="PS50943"/>
    </source>
</evidence>
<dbReference type="CDD" id="cd06529">
    <property type="entry name" value="S24_LexA-like"/>
    <property type="match status" value="1"/>
</dbReference>
<sequence length="215" mass="23680">MKSNYCLGGDQMRTNTEVIELIIKLAQEQGVSISELARRTGMAKSAISKYFSKAREFPLNRLNQFAKALKVTPEELLGVPQNLQPVTGTVKIPVLGVIACGDPITAEENIDGYIEEPKDDLPAGQLFYLKAKGRSMTPTIPDGAKVLIRQQPDVEDGEIAAVLLTNENEATLKRIKHSKDLILLLPDNPEYQPIVSSKENPIQILGKALRYVSQL</sequence>
<dbReference type="Proteomes" id="UP000051448">
    <property type="component" value="Unassembled WGS sequence"/>
</dbReference>
<evidence type="ECO:0000313" key="3">
    <source>
        <dbReference type="Proteomes" id="UP000051448"/>
    </source>
</evidence>
<dbReference type="STRING" id="1423759.FC92_GL000897"/>
<dbReference type="InterPro" id="IPR001387">
    <property type="entry name" value="Cro/C1-type_HTH"/>
</dbReference>
<keyword evidence="2" id="KW-0238">DNA-binding</keyword>
<proteinExistence type="predicted"/>
<dbReference type="InterPro" id="IPR015927">
    <property type="entry name" value="Peptidase_S24_S26A/B/C"/>
</dbReference>
<dbReference type="InterPro" id="IPR010982">
    <property type="entry name" value="Lambda_DNA-bd_dom_sf"/>
</dbReference>
<dbReference type="CDD" id="cd00093">
    <property type="entry name" value="HTH_XRE"/>
    <property type="match status" value="1"/>
</dbReference>
<dbReference type="PATRIC" id="fig|1423759.3.peg.948"/>
<reference evidence="2 3" key="1">
    <citation type="journal article" date="2015" name="Genome Announc.">
        <title>Expanding the biotechnology potential of lactobacilli through comparative genomics of 213 strains and associated genera.</title>
        <authorList>
            <person name="Sun Z."/>
            <person name="Harris H.M."/>
            <person name="McCann A."/>
            <person name="Guo C."/>
            <person name="Argimon S."/>
            <person name="Zhang W."/>
            <person name="Yang X."/>
            <person name="Jeffery I.B."/>
            <person name="Cooney J.C."/>
            <person name="Kagawa T.F."/>
            <person name="Liu W."/>
            <person name="Song Y."/>
            <person name="Salvetti E."/>
            <person name="Wrobel A."/>
            <person name="Rasinkangas P."/>
            <person name="Parkhill J."/>
            <person name="Rea M.C."/>
            <person name="O'Sullivan O."/>
            <person name="Ritari J."/>
            <person name="Douillard F.P."/>
            <person name="Paul Ross R."/>
            <person name="Yang R."/>
            <person name="Briner A.E."/>
            <person name="Felis G.E."/>
            <person name="de Vos W.M."/>
            <person name="Barrangou R."/>
            <person name="Klaenhammer T.R."/>
            <person name="Caufield P.W."/>
            <person name="Cui Y."/>
            <person name="Zhang H."/>
            <person name="O'Toole P.W."/>
        </authorList>
    </citation>
    <scope>NUCLEOTIDE SEQUENCE [LARGE SCALE GENOMIC DNA]</scope>
    <source>
        <strain evidence="2 3">DSM 19519</strain>
    </source>
</reference>
<dbReference type="SMART" id="SM00530">
    <property type="entry name" value="HTH_XRE"/>
    <property type="match status" value="1"/>
</dbReference>
<dbReference type="Pfam" id="PF00717">
    <property type="entry name" value="Peptidase_S24"/>
    <property type="match status" value="1"/>
</dbReference>
<protein>
    <submittedName>
        <fullName evidence="2">Xre family DNA-binding protein</fullName>
    </submittedName>
</protein>
<dbReference type="PANTHER" id="PTHR33516">
    <property type="entry name" value="LEXA REPRESSOR"/>
    <property type="match status" value="1"/>
</dbReference>
<evidence type="ECO:0000313" key="2">
    <source>
        <dbReference type="EMBL" id="KRL06325.1"/>
    </source>
</evidence>
<dbReference type="EMBL" id="AZDX01000026">
    <property type="protein sequence ID" value="KRL06325.1"/>
    <property type="molecule type" value="Genomic_DNA"/>
</dbReference>
<accession>A0A0R1MLJ5</accession>
<dbReference type="PROSITE" id="PS50943">
    <property type="entry name" value="HTH_CROC1"/>
    <property type="match status" value="1"/>
</dbReference>
<dbReference type="PANTHER" id="PTHR33516:SF2">
    <property type="entry name" value="LEXA REPRESSOR-RELATED"/>
    <property type="match status" value="1"/>
</dbReference>
<dbReference type="GO" id="GO:0003677">
    <property type="term" value="F:DNA binding"/>
    <property type="evidence" value="ECO:0007669"/>
    <property type="project" value="UniProtKB-KW"/>
</dbReference>